<dbReference type="PROSITE" id="PS51096">
    <property type="entry name" value="PTS_EIIA_TYPE_4"/>
    <property type="match status" value="1"/>
</dbReference>
<feature type="domain" description="PTS EIIA type-4" evidence="4">
    <location>
        <begin position="1"/>
        <end position="122"/>
    </location>
</feature>
<evidence type="ECO:0000259" key="4">
    <source>
        <dbReference type="PROSITE" id="PS51096"/>
    </source>
</evidence>
<evidence type="ECO:0000256" key="1">
    <source>
        <dbReference type="ARBA" id="ARBA00022679"/>
    </source>
</evidence>
<feature type="compositionally biased region" description="Polar residues" evidence="2">
    <location>
        <begin position="123"/>
        <end position="137"/>
    </location>
</feature>
<dbReference type="SUPFAM" id="SSF53062">
    <property type="entry name" value="PTS system fructose IIA component-like"/>
    <property type="match status" value="1"/>
</dbReference>
<sequence>MSGILIIAHAPLASALKACAAHTFPDCAAAVEALDVAPNLPLEDIEAQARVLLARVKNPEALILTDVFGATPCNVAQRLGDGVTVKVVAGVNVPMLWRSLCYQNEPLDTLVARAVAGASQGVMQVTTSKPQNQSQSVGYRPGHDQADHHHQQ</sequence>
<dbReference type="PANTHER" id="PTHR33799:SF1">
    <property type="entry name" value="PTS SYSTEM MANNOSE-SPECIFIC EIIAB COMPONENT-RELATED"/>
    <property type="match status" value="1"/>
</dbReference>
<gene>
    <name evidence="5" type="ORF">AAW51_0895</name>
</gene>
<dbReference type="Proteomes" id="UP000035352">
    <property type="component" value="Chromosome"/>
</dbReference>
<evidence type="ECO:0000256" key="2">
    <source>
        <dbReference type="SAM" id="MobiDB-lite"/>
    </source>
</evidence>
<dbReference type="KEGG" id="pbh:AAW51_0895"/>
<keyword evidence="1" id="KW-0808">Transferase</keyword>
<dbReference type="InterPro" id="IPR051471">
    <property type="entry name" value="Bacterial_PTS_sugar_comp"/>
</dbReference>
<reference evidence="5 6" key="1">
    <citation type="submission" date="2015-05" db="EMBL/GenBank/DDBJ databases">
        <authorList>
            <person name="Tang B."/>
            <person name="Yu Y."/>
        </authorList>
    </citation>
    <scope>NUCLEOTIDE SEQUENCE [LARGE SCALE GENOMIC DNA]</scope>
    <source>
        <strain evidence="5 6">DSM 7029</strain>
    </source>
</reference>
<proteinExistence type="predicted"/>
<dbReference type="EMBL" id="CP011371">
    <property type="protein sequence ID" value="AKJ27586.1"/>
    <property type="molecule type" value="Genomic_DNA"/>
</dbReference>
<protein>
    <submittedName>
        <fullName evidence="5">PTS fructose transporter subunit IIA</fullName>
    </submittedName>
</protein>
<dbReference type="GO" id="GO:0016020">
    <property type="term" value="C:membrane"/>
    <property type="evidence" value="ECO:0007669"/>
    <property type="project" value="InterPro"/>
</dbReference>
<accession>A0A0G3BJM8</accession>
<keyword evidence="6" id="KW-1185">Reference proteome</keyword>
<feature type="region of interest" description="Disordered" evidence="2">
    <location>
        <begin position="123"/>
        <end position="152"/>
    </location>
</feature>
<dbReference type="PATRIC" id="fig|413882.6.peg.949"/>
<dbReference type="OrthoDB" id="8795346at2"/>
<evidence type="ECO:0000313" key="5">
    <source>
        <dbReference type="EMBL" id="AKJ27586.1"/>
    </source>
</evidence>
<feature type="chain" id="PRO_5002551661" evidence="3">
    <location>
        <begin position="21"/>
        <end position="152"/>
    </location>
</feature>
<organism evidence="5 6">
    <name type="scientific">Caldimonas brevitalea</name>
    <dbReference type="NCBI Taxonomy" id="413882"/>
    <lineage>
        <taxon>Bacteria</taxon>
        <taxon>Pseudomonadati</taxon>
        <taxon>Pseudomonadota</taxon>
        <taxon>Betaproteobacteria</taxon>
        <taxon>Burkholderiales</taxon>
        <taxon>Sphaerotilaceae</taxon>
        <taxon>Caldimonas</taxon>
    </lineage>
</organism>
<dbReference type="Pfam" id="PF03610">
    <property type="entry name" value="EIIA-man"/>
    <property type="match status" value="1"/>
</dbReference>
<dbReference type="GO" id="GO:0009401">
    <property type="term" value="P:phosphoenolpyruvate-dependent sugar phosphotransferase system"/>
    <property type="evidence" value="ECO:0007669"/>
    <property type="project" value="InterPro"/>
</dbReference>
<dbReference type="InterPro" id="IPR004701">
    <property type="entry name" value="PTS_EIIA_man-typ"/>
</dbReference>
<evidence type="ECO:0000313" key="6">
    <source>
        <dbReference type="Proteomes" id="UP000035352"/>
    </source>
</evidence>
<dbReference type="RefSeq" id="WP_047193632.1">
    <property type="nucleotide sequence ID" value="NZ_CP011371.1"/>
</dbReference>
<name>A0A0G3BJM8_9BURK</name>
<feature type="compositionally biased region" description="Basic and acidic residues" evidence="2">
    <location>
        <begin position="141"/>
        <end position="152"/>
    </location>
</feature>
<evidence type="ECO:0000256" key="3">
    <source>
        <dbReference type="SAM" id="SignalP"/>
    </source>
</evidence>
<dbReference type="PANTHER" id="PTHR33799">
    <property type="entry name" value="PTS PERMEASE-RELATED-RELATED"/>
    <property type="match status" value="1"/>
</dbReference>
<dbReference type="AlphaFoldDB" id="A0A0G3BJM8"/>
<dbReference type="InterPro" id="IPR036662">
    <property type="entry name" value="PTS_EIIA_man-typ_sf"/>
</dbReference>
<feature type="signal peptide" evidence="3">
    <location>
        <begin position="1"/>
        <end position="20"/>
    </location>
</feature>
<dbReference type="STRING" id="413882.AAW51_0895"/>
<dbReference type="GO" id="GO:0016740">
    <property type="term" value="F:transferase activity"/>
    <property type="evidence" value="ECO:0007669"/>
    <property type="project" value="UniProtKB-KW"/>
</dbReference>
<dbReference type="Gene3D" id="3.40.50.510">
    <property type="entry name" value="Phosphotransferase system, mannose-type IIA component"/>
    <property type="match status" value="1"/>
</dbReference>
<keyword evidence="3" id="KW-0732">Signal</keyword>